<dbReference type="InterPro" id="IPR000866">
    <property type="entry name" value="AhpC/TSA"/>
</dbReference>
<dbReference type="EMBL" id="VYQF01000005">
    <property type="protein sequence ID" value="KAA9037629.1"/>
    <property type="molecule type" value="Genomic_DNA"/>
</dbReference>
<feature type="chain" id="PRO_5023864128" evidence="1">
    <location>
        <begin position="20"/>
        <end position="164"/>
    </location>
</feature>
<dbReference type="Proteomes" id="UP000326903">
    <property type="component" value="Unassembled WGS sequence"/>
</dbReference>
<evidence type="ECO:0000256" key="1">
    <source>
        <dbReference type="SAM" id="SignalP"/>
    </source>
</evidence>
<gene>
    <name evidence="3" type="ORF">FW778_16170</name>
</gene>
<evidence type="ECO:0000259" key="2">
    <source>
        <dbReference type="PROSITE" id="PS51352"/>
    </source>
</evidence>
<dbReference type="GO" id="GO:0016209">
    <property type="term" value="F:antioxidant activity"/>
    <property type="evidence" value="ECO:0007669"/>
    <property type="project" value="InterPro"/>
</dbReference>
<name>A0A5J5IFJ8_9BACT</name>
<dbReference type="GO" id="GO:0016491">
    <property type="term" value="F:oxidoreductase activity"/>
    <property type="evidence" value="ECO:0007669"/>
    <property type="project" value="InterPro"/>
</dbReference>
<dbReference type="PROSITE" id="PS51352">
    <property type="entry name" value="THIOREDOXIN_2"/>
    <property type="match status" value="1"/>
</dbReference>
<keyword evidence="4" id="KW-1185">Reference proteome</keyword>
<evidence type="ECO:0000313" key="4">
    <source>
        <dbReference type="Proteomes" id="UP000326903"/>
    </source>
</evidence>
<keyword evidence="1" id="KW-0732">Signal</keyword>
<accession>A0A5J5IFJ8</accession>
<dbReference type="InterPro" id="IPR036249">
    <property type="entry name" value="Thioredoxin-like_sf"/>
</dbReference>
<proteinExistence type="predicted"/>
<protein>
    <submittedName>
        <fullName evidence="3">Redoxin domain-containing protein</fullName>
    </submittedName>
</protein>
<feature type="domain" description="Thioredoxin" evidence="2">
    <location>
        <begin position="28"/>
        <end position="164"/>
    </location>
</feature>
<dbReference type="Pfam" id="PF00578">
    <property type="entry name" value="AhpC-TSA"/>
    <property type="match status" value="1"/>
</dbReference>
<reference evidence="3 4" key="1">
    <citation type="submission" date="2019-09" db="EMBL/GenBank/DDBJ databases">
        <title>Draft genome sequence of Ginsengibacter sp. BR5-29.</title>
        <authorList>
            <person name="Im W.-T."/>
        </authorList>
    </citation>
    <scope>NUCLEOTIDE SEQUENCE [LARGE SCALE GENOMIC DNA]</scope>
    <source>
        <strain evidence="3 4">BR5-29</strain>
    </source>
</reference>
<evidence type="ECO:0000313" key="3">
    <source>
        <dbReference type="EMBL" id="KAA9037629.1"/>
    </source>
</evidence>
<sequence length="164" mass="19252">MKKLFLLPALIFLYMAAFCQEDSTAPVYQRFPTIPQFTIFKAPDSTSFTRNDLKRNKSVVFMIFSPDCEHCQHETENLLANINKFKNCQIVMVTYLPYSDMMAFYKNYKIADYPQITMGRDTKFFFPVFFKVRNLPSIFVYDKKGKFKKNFEGSVSTDLISDEL</sequence>
<dbReference type="Gene3D" id="3.40.30.10">
    <property type="entry name" value="Glutaredoxin"/>
    <property type="match status" value="1"/>
</dbReference>
<organism evidence="3 4">
    <name type="scientific">Ginsengibacter hankyongi</name>
    <dbReference type="NCBI Taxonomy" id="2607284"/>
    <lineage>
        <taxon>Bacteria</taxon>
        <taxon>Pseudomonadati</taxon>
        <taxon>Bacteroidota</taxon>
        <taxon>Chitinophagia</taxon>
        <taxon>Chitinophagales</taxon>
        <taxon>Chitinophagaceae</taxon>
        <taxon>Ginsengibacter</taxon>
    </lineage>
</organism>
<feature type="signal peptide" evidence="1">
    <location>
        <begin position="1"/>
        <end position="19"/>
    </location>
</feature>
<dbReference type="RefSeq" id="WP_150415864.1">
    <property type="nucleotide sequence ID" value="NZ_VYQF01000005.1"/>
</dbReference>
<comment type="caution">
    <text evidence="3">The sequence shown here is derived from an EMBL/GenBank/DDBJ whole genome shotgun (WGS) entry which is preliminary data.</text>
</comment>
<dbReference type="AlphaFoldDB" id="A0A5J5IFJ8"/>
<dbReference type="SUPFAM" id="SSF52833">
    <property type="entry name" value="Thioredoxin-like"/>
    <property type="match status" value="1"/>
</dbReference>
<dbReference type="InterPro" id="IPR013766">
    <property type="entry name" value="Thioredoxin_domain"/>
</dbReference>